<keyword evidence="4" id="KW-1185">Reference proteome</keyword>
<evidence type="ECO:0000313" key="4">
    <source>
        <dbReference type="Proteomes" id="UP000502502"/>
    </source>
</evidence>
<evidence type="ECO:0008006" key="5">
    <source>
        <dbReference type="Google" id="ProtNLM"/>
    </source>
</evidence>
<evidence type="ECO:0000256" key="2">
    <source>
        <dbReference type="SAM" id="SignalP"/>
    </source>
</evidence>
<organism evidence="3 4">
    <name type="scientific">Sphingomonas sinipercae</name>
    <dbReference type="NCBI Taxonomy" id="2714944"/>
    <lineage>
        <taxon>Bacteria</taxon>
        <taxon>Pseudomonadati</taxon>
        <taxon>Pseudomonadota</taxon>
        <taxon>Alphaproteobacteria</taxon>
        <taxon>Sphingomonadales</taxon>
        <taxon>Sphingomonadaceae</taxon>
        <taxon>Sphingomonas</taxon>
    </lineage>
</organism>
<dbReference type="AlphaFoldDB" id="A0A6G7ZQC4"/>
<sequence>MIRIALGTAAVAATLGTLGLTAQPAAAQRSAAEIIVYGNDPCPRAAEDEQVICVRRSEADRYRIPKDARTSGDRQETTSWTQKAQQAMSMGNSGTNTCSPVGPGGHTGCTREMINQWRAERKEDTAPPPTPR</sequence>
<feature type="signal peptide" evidence="2">
    <location>
        <begin position="1"/>
        <end position="27"/>
    </location>
</feature>
<reference evidence="3 4" key="1">
    <citation type="submission" date="2020-03" db="EMBL/GenBank/DDBJ databases">
        <title>Sphingomonas sp. nov., isolated from fish.</title>
        <authorList>
            <person name="Hyun D.-W."/>
            <person name="Bae J.-W."/>
        </authorList>
    </citation>
    <scope>NUCLEOTIDE SEQUENCE [LARGE SCALE GENOMIC DNA]</scope>
    <source>
        <strain evidence="3 4">HDW15C</strain>
    </source>
</reference>
<feature type="region of interest" description="Disordered" evidence="1">
    <location>
        <begin position="64"/>
        <end position="110"/>
    </location>
</feature>
<feature type="compositionally biased region" description="Basic and acidic residues" evidence="1">
    <location>
        <begin position="64"/>
        <end position="76"/>
    </location>
</feature>
<dbReference type="RefSeq" id="WP_166095845.1">
    <property type="nucleotide sequence ID" value="NZ_CP049871.1"/>
</dbReference>
<accession>A0A6G7ZQC4</accession>
<evidence type="ECO:0000256" key="1">
    <source>
        <dbReference type="SAM" id="MobiDB-lite"/>
    </source>
</evidence>
<dbReference type="KEGG" id="ssin:G7078_10545"/>
<evidence type="ECO:0000313" key="3">
    <source>
        <dbReference type="EMBL" id="QIL03171.1"/>
    </source>
</evidence>
<name>A0A6G7ZQC4_9SPHN</name>
<keyword evidence="2" id="KW-0732">Signal</keyword>
<feature type="chain" id="PRO_5026192904" description="Secreted protein" evidence="2">
    <location>
        <begin position="28"/>
        <end position="132"/>
    </location>
</feature>
<dbReference type="EMBL" id="CP049871">
    <property type="protein sequence ID" value="QIL03171.1"/>
    <property type="molecule type" value="Genomic_DNA"/>
</dbReference>
<dbReference type="Proteomes" id="UP000502502">
    <property type="component" value="Chromosome"/>
</dbReference>
<gene>
    <name evidence="3" type="ORF">G7078_10545</name>
</gene>
<protein>
    <recommendedName>
        <fullName evidence="5">Secreted protein</fullName>
    </recommendedName>
</protein>
<proteinExistence type="predicted"/>
<feature type="compositionally biased region" description="Polar residues" evidence="1">
    <location>
        <begin position="77"/>
        <end position="99"/>
    </location>
</feature>